<dbReference type="PANTHER" id="PTHR30250:SF31">
    <property type="entry name" value="INNER MEMBRANE PROTEIN YGHQ"/>
    <property type="match status" value="1"/>
</dbReference>
<dbReference type="GO" id="GO:0005886">
    <property type="term" value="C:plasma membrane"/>
    <property type="evidence" value="ECO:0007669"/>
    <property type="project" value="UniProtKB-SubCell"/>
</dbReference>
<keyword evidence="4 6" id="KW-1133">Transmembrane helix</keyword>
<evidence type="ECO:0000256" key="3">
    <source>
        <dbReference type="ARBA" id="ARBA00022692"/>
    </source>
</evidence>
<dbReference type="InterPro" id="IPR050833">
    <property type="entry name" value="Poly_Biosynth_Transport"/>
</dbReference>
<keyword evidence="2" id="KW-1003">Cell membrane</keyword>
<dbReference type="EMBL" id="JBHSXH010000015">
    <property type="protein sequence ID" value="MFC6825501.1"/>
    <property type="molecule type" value="Genomic_DNA"/>
</dbReference>
<feature type="transmembrane region" description="Helical" evidence="6">
    <location>
        <begin position="33"/>
        <end position="51"/>
    </location>
</feature>
<reference evidence="7 8" key="1">
    <citation type="journal article" date="2019" name="Int. J. Syst. Evol. Microbiol.">
        <title>The Global Catalogue of Microorganisms (GCM) 10K type strain sequencing project: providing services to taxonomists for standard genome sequencing and annotation.</title>
        <authorList>
            <consortium name="The Broad Institute Genomics Platform"/>
            <consortium name="The Broad Institute Genome Sequencing Center for Infectious Disease"/>
            <person name="Wu L."/>
            <person name="Ma J."/>
        </authorList>
    </citation>
    <scope>NUCLEOTIDE SEQUENCE [LARGE SCALE GENOMIC DNA]</scope>
    <source>
        <strain evidence="7 8">YIM 94188</strain>
    </source>
</reference>
<protein>
    <submittedName>
        <fullName evidence="7">Lipopolysaccharide biosynthesis protein</fullName>
    </submittedName>
</protein>
<accession>A0ABD5U0T2</accession>
<feature type="transmembrane region" description="Helical" evidence="6">
    <location>
        <begin position="240"/>
        <end position="257"/>
    </location>
</feature>
<feature type="transmembrane region" description="Helical" evidence="6">
    <location>
        <begin position="98"/>
        <end position="119"/>
    </location>
</feature>
<gene>
    <name evidence="7" type="ORF">ACFQEV_10950</name>
</gene>
<evidence type="ECO:0000256" key="1">
    <source>
        <dbReference type="ARBA" id="ARBA00004651"/>
    </source>
</evidence>
<evidence type="ECO:0000256" key="4">
    <source>
        <dbReference type="ARBA" id="ARBA00022989"/>
    </source>
</evidence>
<dbReference type="Pfam" id="PF13440">
    <property type="entry name" value="Polysacc_synt_3"/>
    <property type="match status" value="1"/>
</dbReference>
<feature type="transmembrane region" description="Helical" evidence="6">
    <location>
        <begin position="455"/>
        <end position="473"/>
    </location>
</feature>
<feature type="transmembrane region" description="Helical" evidence="6">
    <location>
        <begin position="163"/>
        <end position="181"/>
    </location>
</feature>
<organism evidence="7 8">
    <name type="scientific">Halopelagius fulvigenes</name>
    <dbReference type="NCBI Taxonomy" id="1198324"/>
    <lineage>
        <taxon>Archaea</taxon>
        <taxon>Methanobacteriati</taxon>
        <taxon>Methanobacteriota</taxon>
        <taxon>Stenosarchaea group</taxon>
        <taxon>Halobacteria</taxon>
        <taxon>Halobacteriales</taxon>
        <taxon>Haloferacaceae</taxon>
    </lineage>
</organism>
<comment type="caution">
    <text evidence="7">The sequence shown here is derived from an EMBL/GenBank/DDBJ whole genome shotgun (WGS) entry which is preliminary data.</text>
</comment>
<feature type="transmembrane region" description="Helical" evidence="6">
    <location>
        <begin position="429"/>
        <end position="449"/>
    </location>
</feature>
<evidence type="ECO:0000313" key="8">
    <source>
        <dbReference type="Proteomes" id="UP001596408"/>
    </source>
</evidence>
<sequence length="490" mass="52754">MSENRSPDEGGEKSEIDDTSLSLEVAKGFSGKLIQAVLGFAGTILFARVLGPASFGGFYLLHTVVQMSLRPVMGVANASMKRFSESGTDRREIVGTQLLFNVVLVGLLVPVAFLLKGRFDAYTGIEGSAPLYAVLLVALVFFASFQQLLPARGRIGVEVWNDTLRSVFTTGLQVLFVFVGFGAAGMVYGLSAATYLTIPITHYYLRTIPKAPSRETLASVWRFARYSVFNRIVGHAYDRLDILLIGFLVTPAAVGYYEVALKFTVPAMFVSGLAGTGLMNKVSSSSSRGESSTMDITNTMSYASIISIPLFFGALAIARPLIVTVYGSEYVEAATLLVGLTLFSVFRSQSNPMESVVNGLDLPNLIVKVSAFTLGLNVVIGVPLILEFGALGAVLATIVAESIRYLLFFRLVRRETGAELLPRPLKEQLLAGALMFAVVKAAFEFAIAVKSWVHLGVLLAIGGAVYFGVLVVASHSFRVTLRAVYQNATE</sequence>
<keyword evidence="8" id="KW-1185">Reference proteome</keyword>
<dbReference type="RefSeq" id="WP_379695783.1">
    <property type="nucleotide sequence ID" value="NZ_JBHSXH010000015.1"/>
</dbReference>
<evidence type="ECO:0000256" key="6">
    <source>
        <dbReference type="SAM" id="Phobius"/>
    </source>
</evidence>
<feature type="transmembrane region" description="Helical" evidence="6">
    <location>
        <begin position="300"/>
        <end position="318"/>
    </location>
</feature>
<evidence type="ECO:0000256" key="2">
    <source>
        <dbReference type="ARBA" id="ARBA00022475"/>
    </source>
</evidence>
<evidence type="ECO:0000313" key="7">
    <source>
        <dbReference type="EMBL" id="MFC6825501.1"/>
    </source>
</evidence>
<proteinExistence type="predicted"/>
<name>A0ABD5U0T2_9EURY</name>
<keyword evidence="3 6" id="KW-0812">Transmembrane</keyword>
<keyword evidence="5 6" id="KW-0472">Membrane</keyword>
<dbReference type="PANTHER" id="PTHR30250">
    <property type="entry name" value="PST FAMILY PREDICTED COLANIC ACID TRANSPORTER"/>
    <property type="match status" value="1"/>
</dbReference>
<feature type="transmembrane region" description="Helical" evidence="6">
    <location>
        <begin position="131"/>
        <end position="151"/>
    </location>
</feature>
<comment type="subcellular location">
    <subcellularLocation>
        <location evidence="1">Cell membrane</location>
        <topology evidence="1">Multi-pass membrane protein</topology>
    </subcellularLocation>
</comment>
<feature type="transmembrane region" description="Helical" evidence="6">
    <location>
        <begin position="330"/>
        <end position="346"/>
    </location>
</feature>
<evidence type="ECO:0000256" key="5">
    <source>
        <dbReference type="ARBA" id="ARBA00023136"/>
    </source>
</evidence>
<dbReference type="Proteomes" id="UP001596408">
    <property type="component" value="Unassembled WGS sequence"/>
</dbReference>
<dbReference type="AlphaFoldDB" id="A0ABD5U0T2"/>